<evidence type="ECO:0000256" key="1">
    <source>
        <dbReference type="SAM" id="MobiDB-lite"/>
    </source>
</evidence>
<dbReference type="AlphaFoldDB" id="A0AAV6FM86"/>
<dbReference type="PANTHER" id="PTHR28682:SF1">
    <property type="entry name" value="INHIBITORY SYNAPTIC FACTOR 2A"/>
    <property type="match status" value="1"/>
</dbReference>
<dbReference type="EMBL" id="JADWDJ010000022">
    <property type="protein sequence ID" value="KAG5262332.1"/>
    <property type="molecule type" value="Genomic_DNA"/>
</dbReference>
<dbReference type="GO" id="GO:0014069">
    <property type="term" value="C:postsynaptic density"/>
    <property type="evidence" value="ECO:0007669"/>
    <property type="project" value="TreeGrafter"/>
</dbReference>
<proteinExistence type="predicted"/>
<protein>
    <submittedName>
        <fullName evidence="2">Uncharacterized protein</fullName>
    </submittedName>
</protein>
<gene>
    <name evidence="2" type="ORF">AALO_G00274040</name>
</gene>
<evidence type="ECO:0000313" key="2">
    <source>
        <dbReference type="EMBL" id="KAG5262332.1"/>
    </source>
</evidence>
<accession>A0AAV6FM86</accession>
<keyword evidence="3" id="KW-1185">Reference proteome</keyword>
<dbReference type="Proteomes" id="UP000823561">
    <property type="component" value="Chromosome 22"/>
</dbReference>
<comment type="caution">
    <text evidence="2">The sequence shown here is derived from an EMBL/GenBank/DDBJ whole genome shotgun (WGS) entry which is preliminary data.</text>
</comment>
<dbReference type="PANTHER" id="PTHR28682">
    <property type="entry name" value="INHIBITORY SYNAPTIC FACTOR 2A-RELATED"/>
    <property type="match status" value="1"/>
</dbReference>
<sequence>MKGVKRYDSGREEKSFTQGRTATSTCCKQPPKSCSLVDLRGTSGRLISQSGRPVSCTEGCHGRRGGPQCSLLLTCDCAVELDFKQQEDKLQPLMKRLCPTDDSPFPSLPYSHEAFTSTPKRKAKAEAKKHGRWKLWFL</sequence>
<feature type="compositionally biased region" description="Polar residues" evidence="1">
    <location>
        <begin position="16"/>
        <end position="27"/>
    </location>
</feature>
<feature type="region of interest" description="Disordered" evidence="1">
    <location>
        <begin position="1"/>
        <end position="30"/>
    </location>
</feature>
<organism evidence="2 3">
    <name type="scientific">Alosa alosa</name>
    <name type="common">allis shad</name>
    <dbReference type="NCBI Taxonomy" id="278164"/>
    <lineage>
        <taxon>Eukaryota</taxon>
        <taxon>Metazoa</taxon>
        <taxon>Chordata</taxon>
        <taxon>Craniata</taxon>
        <taxon>Vertebrata</taxon>
        <taxon>Euteleostomi</taxon>
        <taxon>Actinopterygii</taxon>
        <taxon>Neopterygii</taxon>
        <taxon>Teleostei</taxon>
        <taxon>Clupei</taxon>
        <taxon>Clupeiformes</taxon>
        <taxon>Clupeoidei</taxon>
        <taxon>Clupeidae</taxon>
        <taxon>Alosa</taxon>
    </lineage>
</organism>
<feature type="compositionally biased region" description="Basic and acidic residues" evidence="1">
    <location>
        <begin position="1"/>
        <end position="15"/>
    </location>
</feature>
<dbReference type="GO" id="GO:0060080">
    <property type="term" value="P:inhibitory postsynaptic potential"/>
    <property type="evidence" value="ECO:0007669"/>
    <property type="project" value="TreeGrafter"/>
</dbReference>
<dbReference type="Pfam" id="PF15265">
    <property type="entry name" value="FAM196"/>
    <property type="match status" value="1"/>
</dbReference>
<dbReference type="InterPro" id="IPR029337">
    <property type="entry name" value="INSYN2"/>
</dbReference>
<name>A0AAV6FM86_9TELE</name>
<evidence type="ECO:0000313" key="3">
    <source>
        <dbReference type="Proteomes" id="UP000823561"/>
    </source>
</evidence>
<reference evidence="2" key="1">
    <citation type="submission" date="2020-10" db="EMBL/GenBank/DDBJ databases">
        <title>Chromosome-scale genome assembly of the Allis shad, Alosa alosa.</title>
        <authorList>
            <person name="Margot Z."/>
            <person name="Christophe K."/>
            <person name="Cabau C."/>
            <person name="Louis A."/>
            <person name="Berthelot C."/>
            <person name="Parey E."/>
            <person name="Roest Crollius H."/>
            <person name="Montfort J."/>
            <person name="Robinson-Rechavi M."/>
            <person name="Bucao C."/>
            <person name="Bouchez O."/>
            <person name="Gislard M."/>
            <person name="Lluch J."/>
            <person name="Milhes M."/>
            <person name="Lampietro C."/>
            <person name="Lopez Roques C."/>
            <person name="Donnadieu C."/>
            <person name="Braasch I."/>
            <person name="Desvignes T."/>
            <person name="Postlethwait J."/>
            <person name="Bobe J."/>
            <person name="Guiguen Y."/>
        </authorList>
    </citation>
    <scope>NUCLEOTIDE SEQUENCE</scope>
    <source>
        <strain evidence="2">M-15738</strain>
        <tissue evidence="2">Blood</tissue>
    </source>
</reference>